<evidence type="ECO:0000313" key="2">
    <source>
        <dbReference type="EMBL" id="KAA8577763.1"/>
    </source>
</evidence>
<feature type="non-terminal residue" evidence="2">
    <location>
        <position position="141"/>
    </location>
</feature>
<feature type="compositionally biased region" description="Acidic residues" evidence="1">
    <location>
        <begin position="34"/>
        <end position="46"/>
    </location>
</feature>
<keyword evidence="3" id="KW-1185">Reference proteome</keyword>
<proteinExistence type="predicted"/>
<protein>
    <submittedName>
        <fullName evidence="2">Uncharacterized protein</fullName>
    </submittedName>
</protein>
<evidence type="ECO:0000313" key="3">
    <source>
        <dbReference type="Proteomes" id="UP000327493"/>
    </source>
</evidence>
<accession>A0A5J5C951</accession>
<dbReference type="Proteomes" id="UP000327493">
    <property type="component" value="Unassembled WGS sequence"/>
</dbReference>
<organism evidence="2 3">
    <name type="scientific">Etheostoma spectabile</name>
    <name type="common">orangethroat darter</name>
    <dbReference type="NCBI Taxonomy" id="54343"/>
    <lineage>
        <taxon>Eukaryota</taxon>
        <taxon>Metazoa</taxon>
        <taxon>Chordata</taxon>
        <taxon>Craniata</taxon>
        <taxon>Vertebrata</taxon>
        <taxon>Euteleostomi</taxon>
        <taxon>Actinopterygii</taxon>
        <taxon>Neopterygii</taxon>
        <taxon>Teleostei</taxon>
        <taxon>Neoteleostei</taxon>
        <taxon>Acanthomorphata</taxon>
        <taxon>Eupercaria</taxon>
        <taxon>Perciformes</taxon>
        <taxon>Percoidei</taxon>
        <taxon>Percidae</taxon>
        <taxon>Etheostomatinae</taxon>
        <taxon>Etheostoma</taxon>
    </lineage>
</organism>
<feature type="non-terminal residue" evidence="2">
    <location>
        <position position="1"/>
    </location>
</feature>
<name>A0A5J5C951_9PERO</name>
<feature type="compositionally biased region" description="Basic and acidic residues" evidence="1">
    <location>
        <begin position="78"/>
        <end position="91"/>
    </location>
</feature>
<dbReference type="EMBL" id="VOFY01002021">
    <property type="protein sequence ID" value="KAA8577763.1"/>
    <property type="molecule type" value="Genomic_DNA"/>
</dbReference>
<feature type="compositionally biased region" description="Polar residues" evidence="1">
    <location>
        <begin position="66"/>
        <end position="77"/>
    </location>
</feature>
<dbReference type="AlphaFoldDB" id="A0A5J5C951"/>
<feature type="region of interest" description="Disordered" evidence="1">
    <location>
        <begin position="26"/>
        <end position="104"/>
    </location>
</feature>
<comment type="caution">
    <text evidence="2">The sequence shown here is derived from an EMBL/GenBank/DDBJ whole genome shotgun (WGS) entry which is preliminary data.</text>
</comment>
<evidence type="ECO:0000256" key="1">
    <source>
        <dbReference type="SAM" id="MobiDB-lite"/>
    </source>
</evidence>
<sequence>TNNSYTFTTQCFIFSPSRHLLRCPNHREFHDDQQSDAEETQQDDPDAITAHAGQPRNPEGEMVSEMGTSADANSEQTDQSKDPENEKEELRPGLALDTCMQPPDPAEELLSYGYGISSIAPSQESPILLQFVTETHLATNS</sequence>
<reference evidence="2 3" key="1">
    <citation type="submission" date="2019-08" db="EMBL/GenBank/DDBJ databases">
        <title>A chromosome-level genome assembly, high-density linkage maps, and genome scans reveal the genomic architecture of hybrid incompatibilities underlying speciation via character displacement in darters (Percidae: Etheostominae).</title>
        <authorList>
            <person name="Moran R.L."/>
            <person name="Catchen J.M."/>
            <person name="Fuller R.C."/>
        </authorList>
    </citation>
    <scope>NUCLEOTIDE SEQUENCE [LARGE SCALE GENOMIC DNA]</scope>
    <source>
        <strain evidence="2">EspeVRDwgs_2016</strain>
        <tissue evidence="2">Muscle</tissue>
    </source>
</reference>
<gene>
    <name evidence="2" type="ORF">FQN60_002558</name>
</gene>